<dbReference type="InterPro" id="IPR011335">
    <property type="entry name" value="Restrct_endonuc-II-like"/>
</dbReference>
<protein>
    <recommendedName>
        <fullName evidence="1">Restriction endonuclease type II EcoRII C-terminal domain-containing protein</fullName>
    </recommendedName>
</protein>
<dbReference type="STRING" id="1004156.AYP45_12875"/>
<evidence type="ECO:0000259" key="1">
    <source>
        <dbReference type="Pfam" id="PF09019"/>
    </source>
</evidence>
<dbReference type="GO" id="GO:0003677">
    <property type="term" value="F:DNA binding"/>
    <property type="evidence" value="ECO:0007669"/>
    <property type="project" value="InterPro"/>
</dbReference>
<name>A0A1V4ARR8_9BACT</name>
<dbReference type="InterPro" id="IPR015109">
    <property type="entry name" value="Restrct_endonuc_II_EcoRII_C"/>
</dbReference>
<dbReference type="GO" id="GO:0009036">
    <property type="term" value="F:type II site-specific deoxyribonuclease activity"/>
    <property type="evidence" value="ECO:0007669"/>
    <property type="project" value="InterPro"/>
</dbReference>
<dbReference type="Gene3D" id="3.40.91.80">
    <property type="match status" value="1"/>
</dbReference>
<evidence type="ECO:0000313" key="2">
    <source>
        <dbReference type="EMBL" id="OOP55786.1"/>
    </source>
</evidence>
<dbReference type="Pfam" id="PF09019">
    <property type="entry name" value="EcoRII-C"/>
    <property type="match status" value="1"/>
</dbReference>
<dbReference type="AlphaFoldDB" id="A0A1V4ARR8"/>
<dbReference type="InterPro" id="IPR038365">
    <property type="entry name" value="EcoRII_C_sf"/>
</dbReference>
<dbReference type="GO" id="GO:0009307">
    <property type="term" value="P:DNA restriction-modification system"/>
    <property type="evidence" value="ECO:0007669"/>
    <property type="project" value="InterPro"/>
</dbReference>
<evidence type="ECO:0000313" key="3">
    <source>
        <dbReference type="Proteomes" id="UP000189681"/>
    </source>
</evidence>
<gene>
    <name evidence="2" type="ORF">AYP45_12875</name>
</gene>
<organism evidence="2 3">
    <name type="scientific">Candidatus Brocadia carolinensis</name>
    <dbReference type="NCBI Taxonomy" id="1004156"/>
    <lineage>
        <taxon>Bacteria</taxon>
        <taxon>Pseudomonadati</taxon>
        <taxon>Planctomycetota</taxon>
        <taxon>Candidatus Brocadiia</taxon>
        <taxon>Candidatus Brocadiales</taxon>
        <taxon>Candidatus Brocadiaceae</taxon>
        <taxon>Candidatus Brocadia</taxon>
    </lineage>
</organism>
<dbReference type="EMBL" id="AYTS01000117">
    <property type="protein sequence ID" value="OOP55786.1"/>
    <property type="molecule type" value="Genomic_DNA"/>
</dbReference>
<dbReference type="SUPFAM" id="SSF52980">
    <property type="entry name" value="Restriction endonuclease-like"/>
    <property type="match status" value="1"/>
</dbReference>
<proteinExistence type="predicted"/>
<reference evidence="2 3" key="1">
    <citation type="journal article" date="2017" name="Water Res.">
        <title>Discovery and metagenomic analysis of an anammox bacterial enrichment related to Candidatus "Brocadia caroliniensis" in a full-scale glycerol-fed nitritation-denitritation separate centrate treatment process.</title>
        <authorList>
            <person name="Park H."/>
            <person name="Brotto A.C."/>
            <person name="van Loosdrecht M.C."/>
            <person name="Chandran K."/>
        </authorList>
    </citation>
    <scope>NUCLEOTIDE SEQUENCE [LARGE SCALE GENOMIC DNA]</scope>
    <source>
        <strain evidence="2">26THWARD</strain>
    </source>
</reference>
<accession>A0A1V4ARR8</accession>
<comment type="caution">
    <text evidence="2">The sequence shown here is derived from an EMBL/GenBank/DDBJ whole genome shotgun (WGS) entry which is preliminary data.</text>
</comment>
<sequence length="299" mass="34492">MTRFGRDFPFLVSDNIGSLLVLVVTRSATFHGYVLDTEDDINQIQATLGIEVIGSWALYDSSAIPSVETEKACIDRHFTVFSETIQTFPSTTWFSDKSRTALLECVKDFLDKKIDLQLVELIETEYRLFRRVERLLSQNEINRLYKSIDDFLSTAAKILNRRKARAGRSLENHTEYILNKAGIPFDMRPDDVDGRPDILIPGKAQYKNPSWPDSKLIVIGIKTTCKDRWRQVLNEARRISRKHILTIQQGISQNQLKEMHRSNVSLIVPKPIQKQYPYGSGIEMFSLEEFVIHVKRRLS</sequence>
<feature type="domain" description="Restriction endonuclease type II EcoRII C-terminal" evidence="1">
    <location>
        <begin position="129"/>
        <end position="291"/>
    </location>
</feature>
<dbReference type="Proteomes" id="UP000189681">
    <property type="component" value="Unassembled WGS sequence"/>
</dbReference>